<feature type="compositionally biased region" description="Low complexity" evidence="1">
    <location>
        <begin position="143"/>
        <end position="156"/>
    </location>
</feature>
<reference evidence="2 3" key="1">
    <citation type="submission" date="2016-10" db="EMBL/GenBank/DDBJ databases">
        <title>Draft genome sequence of Coniochaeta ligniaria NRRL30616, a lignocellulolytic fungus for bioabatement of inhibitors in plant biomass hydrolysates.</title>
        <authorList>
            <consortium name="DOE Joint Genome Institute"/>
            <person name="Jimenez D.J."/>
            <person name="Hector R.E."/>
            <person name="Riley R."/>
            <person name="Sun H."/>
            <person name="Grigoriev I.V."/>
            <person name="Van Elsas J.D."/>
            <person name="Nichols N.N."/>
        </authorList>
    </citation>
    <scope>NUCLEOTIDE SEQUENCE [LARGE SCALE GENOMIC DNA]</scope>
    <source>
        <strain evidence="2 3">NRRL 30616</strain>
    </source>
</reference>
<feature type="compositionally biased region" description="Polar residues" evidence="1">
    <location>
        <begin position="222"/>
        <end position="236"/>
    </location>
</feature>
<accession>A0A1J7IQV3</accession>
<feature type="region of interest" description="Disordered" evidence="1">
    <location>
        <begin position="117"/>
        <end position="245"/>
    </location>
</feature>
<dbReference type="Proteomes" id="UP000182658">
    <property type="component" value="Unassembled WGS sequence"/>
</dbReference>
<keyword evidence="3" id="KW-1185">Reference proteome</keyword>
<gene>
    <name evidence="2" type="ORF">CONLIGDRAFT_680814</name>
</gene>
<feature type="region of interest" description="Disordered" evidence="1">
    <location>
        <begin position="378"/>
        <end position="421"/>
    </location>
</feature>
<sequence>MGGPLWTAPEEDYFWTQVVPKSDKRLGYDHKIHKDEVESWDTLAREMLVAMRAFRAQTGEEPLRQYNGLMLSEHWDKNVMQNRPSKHAKQYVEAYLAGLANEERGYRWAKRERRVSKKLPRGDETKDDGEAEPKSKKRKRTLGATTTIKTAATGAAAEDDTEEEVSGTQGPPGGPSTELRSIRDLFPETFQRGNAGEDNTRRQLFPSGPSGNNSSGGFGQRANPSSFVDRNDNPYQPRQAPATSRPDIQTIVREAVEARMSEINDMVSRDINQLIEEEVRRRMGDSVHAMVRDEVARQLSSLRASSMTSRSDVERRATANIHRDLQHTARQALSVGGHNPSTAHFYPQQQQGYSSAGRGGPYTSAASLAAEYFPTARSNTRTPLPTARGQFATSHVRSRVRGSGGQDIDDDEEDGEDRHRA</sequence>
<dbReference type="OrthoDB" id="5244495at2759"/>
<name>A0A1J7IQV3_9PEZI</name>
<dbReference type="InParanoid" id="A0A1J7IQV3"/>
<proteinExistence type="predicted"/>
<organism evidence="2 3">
    <name type="scientific">Coniochaeta ligniaria NRRL 30616</name>
    <dbReference type="NCBI Taxonomy" id="1408157"/>
    <lineage>
        <taxon>Eukaryota</taxon>
        <taxon>Fungi</taxon>
        <taxon>Dikarya</taxon>
        <taxon>Ascomycota</taxon>
        <taxon>Pezizomycotina</taxon>
        <taxon>Sordariomycetes</taxon>
        <taxon>Sordariomycetidae</taxon>
        <taxon>Coniochaetales</taxon>
        <taxon>Coniochaetaceae</taxon>
        <taxon>Coniochaeta</taxon>
    </lineage>
</organism>
<dbReference type="AlphaFoldDB" id="A0A1J7IQV3"/>
<protein>
    <submittedName>
        <fullName evidence="2">Uncharacterized protein</fullName>
    </submittedName>
</protein>
<dbReference type="EMBL" id="KV875097">
    <property type="protein sequence ID" value="OIW30023.1"/>
    <property type="molecule type" value="Genomic_DNA"/>
</dbReference>
<evidence type="ECO:0000313" key="3">
    <source>
        <dbReference type="Proteomes" id="UP000182658"/>
    </source>
</evidence>
<evidence type="ECO:0000256" key="1">
    <source>
        <dbReference type="SAM" id="MobiDB-lite"/>
    </source>
</evidence>
<dbReference type="STRING" id="1408157.A0A1J7IQV3"/>
<evidence type="ECO:0000313" key="2">
    <source>
        <dbReference type="EMBL" id="OIW30023.1"/>
    </source>
</evidence>